<dbReference type="RefSeq" id="WP_090705790.1">
    <property type="nucleotide sequence ID" value="NZ_FNHH01000022.1"/>
</dbReference>
<evidence type="ECO:0008006" key="4">
    <source>
        <dbReference type="Google" id="ProtNLM"/>
    </source>
</evidence>
<dbReference type="AlphaFoldDB" id="A0A1G9VST1"/>
<accession>A0A1G9VST1</accession>
<evidence type="ECO:0000256" key="1">
    <source>
        <dbReference type="SAM" id="SignalP"/>
    </source>
</evidence>
<keyword evidence="1" id="KW-0732">Signal</keyword>
<sequence length="157" mass="17391">MKKLLLLCLTAGFLLIANTNANAQNYENAIGVRLGSYNGLNYKTFLNSNKALDLNLSFRNNDDLKRFIFTGLYEVHNPIAGAPGLLWYYGGGGSIGSYKRRDFEGDLFLSADGVLGLDYKIDGAPLNLAIDWRPRLELTPNTDFRSGDVGLAIRFTF</sequence>
<dbReference type="Proteomes" id="UP000199226">
    <property type="component" value="Unassembled WGS sequence"/>
</dbReference>
<protein>
    <recommendedName>
        <fullName evidence="4">Secreted protein</fullName>
    </recommendedName>
</protein>
<gene>
    <name evidence="2" type="ORF">SAMN05421813_12233</name>
</gene>
<feature type="signal peptide" evidence="1">
    <location>
        <begin position="1"/>
        <end position="23"/>
    </location>
</feature>
<evidence type="ECO:0000313" key="3">
    <source>
        <dbReference type="Proteomes" id="UP000199226"/>
    </source>
</evidence>
<reference evidence="3" key="1">
    <citation type="submission" date="2016-10" db="EMBL/GenBank/DDBJ databases">
        <authorList>
            <person name="Varghese N."/>
            <person name="Submissions S."/>
        </authorList>
    </citation>
    <scope>NUCLEOTIDE SEQUENCE [LARGE SCALE GENOMIC DNA]</scope>
    <source>
        <strain evidence="3">DSM 24536</strain>
    </source>
</reference>
<proteinExistence type="predicted"/>
<dbReference type="OrthoDB" id="978645at2"/>
<evidence type="ECO:0000313" key="2">
    <source>
        <dbReference type="EMBL" id="SDM75244.1"/>
    </source>
</evidence>
<dbReference type="EMBL" id="FNHH01000022">
    <property type="protein sequence ID" value="SDM75244.1"/>
    <property type="molecule type" value="Genomic_DNA"/>
</dbReference>
<keyword evidence="3" id="KW-1185">Reference proteome</keyword>
<organism evidence="2 3">
    <name type="scientific">Daejeonella rubra</name>
    <dbReference type="NCBI Taxonomy" id="990371"/>
    <lineage>
        <taxon>Bacteria</taxon>
        <taxon>Pseudomonadati</taxon>
        <taxon>Bacteroidota</taxon>
        <taxon>Sphingobacteriia</taxon>
        <taxon>Sphingobacteriales</taxon>
        <taxon>Sphingobacteriaceae</taxon>
        <taxon>Daejeonella</taxon>
    </lineage>
</organism>
<feature type="chain" id="PRO_5011644246" description="Secreted protein" evidence="1">
    <location>
        <begin position="24"/>
        <end position="157"/>
    </location>
</feature>
<name>A0A1G9VST1_9SPHI</name>
<dbReference type="STRING" id="990371.SAMN05421813_12233"/>